<dbReference type="InterPro" id="IPR019428">
    <property type="entry name" value="7TM_GPCR_serpentine_rcpt_Str"/>
</dbReference>
<gene>
    <name evidence="1" type="primary">WBGene00279489</name>
</gene>
<evidence type="ECO:0000313" key="1">
    <source>
        <dbReference type="EnsemblMetazoa" id="PPA41120.1"/>
    </source>
</evidence>
<dbReference type="PANTHER" id="PTHR22943">
    <property type="entry name" value="7-TRANSMEMBRANE DOMAIN RECEPTOR C.ELEGANS"/>
    <property type="match status" value="1"/>
</dbReference>
<dbReference type="PANTHER" id="PTHR22943:SF248">
    <property type="entry name" value="SEVEN TM RECEPTOR"/>
    <property type="match status" value="1"/>
</dbReference>
<accession>A0A2A6CLH9</accession>
<dbReference type="Pfam" id="PF10326">
    <property type="entry name" value="7TM_GPCR_Str"/>
    <property type="match status" value="2"/>
</dbReference>
<evidence type="ECO:0000313" key="2">
    <source>
        <dbReference type="Proteomes" id="UP000005239"/>
    </source>
</evidence>
<keyword evidence="2" id="KW-1185">Reference proteome</keyword>
<protein>
    <submittedName>
        <fullName evidence="1">G protein-coupled receptor</fullName>
    </submittedName>
</protein>
<organism evidence="1 2">
    <name type="scientific">Pristionchus pacificus</name>
    <name type="common">Parasitic nematode worm</name>
    <dbReference type="NCBI Taxonomy" id="54126"/>
    <lineage>
        <taxon>Eukaryota</taxon>
        <taxon>Metazoa</taxon>
        <taxon>Ecdysozoa</taxon>
        <taxon>Nematoda</taxon>
        <taxon>Chromadorea</taxon>
        <taxon>Rhabditida</taxon>
        <taxon>Rhabditina</taxon>
        <taxon>Diplogasteromorpha</taxon>
        <taxon>Diplogasteroidea</taxon>
        <taxon>Neodiplogasteridae</taxon>
        <taxon>Pristionchus</taxon>
    </lineage>
</organism>
<dbReference type="EnsemblMetazoa" id="PPA41120.1">
    <property type="protein sequence ID" value="PPA41120.1"/>
    <property type="gene ID" value="WBGene00279489"/>
</dbReference>
<accession>A0A8R1Z0S9</accession>
<dbReference type="SUPFAM" id="SSF81321">
    <property type="entry name" value="Family A G protein-coupled receptor-like"/>
    <property type="match status" value="1"/>
</dbReference>
<dbReference type="Proteomes" id="UP000005239">
    <property type="component" value="Unassembled WGS sequence"/>
</dbReference>
<dbReference type="OrthoDB" id="5792363at2759"/>
<reference evidence="1" key="2">
    <citation type="submission" date="2022-06" db="UniProtKB">
        <authorList>
            <consortium name="EnsemblMetazoa"/>
        </authorList>
    </citation>
    <scope>IDENTIFICATION</scope>
    <source>
        <strain evidence="1">PS312</strain>
    </source>
</reference>
<dbReference type="AlphaFoldDB" id="A0A2A6CLH9"/>
<name>A0A2A6CLH9_PRIPA</name>
<proteinExistence type="predicted"/>
<reference evidence="2" key="1">
    <citation type="journal article" date="2008" name="Nat. Genet.">
        <title>The Pristionchus pacificus genome provides a unique perspective on nematode lifestyle and parasitism.</title>
        <authorList>
            <person name="Dieterich C."/>
            <person name="Clifton S.W."/>
            <person name="Schuster L.N."/>
            <person name="Chinwalla A."/>
            <person name="Delehaunty K."/>
            <person name="Dinkelacker I."/>
            <person name="Fulton L."/>
            <person name="Fulton R."/>
            <person name="Godfrey J."/>
            <person name="Minx P."/>
            <person name="Mitreva M."/>
            <person name="Roeseler W."/>
            <person name="Tian H."/>
            <person name="Witte H."/>
            <person name="Yang S.P."/>
            <person name="Wilson R.K."/>
            <person name="Sommer R.J."/>
        </authorList>
    </citation>
    <scope>NUCLEOTIDE SEQUENCE [LARGE SCALE GENOMIC DNA]</scope>
    <source>
        <strain evidence="2">PS312</strain>
    </source>
</reference>
<sequence length="287" mass="32058">VVLYTFAVTSLIGNSLLVVVVLQRKCRIFGTYRCLLVAFASLNASTSFVDAYVLPVFYQIEYGLVIFALDACRLSCEYSFVVNAVMGSLFCEPFPLLTCHFLYRYFAIAKPGRIGSVQFLLIAILHSRGGFWSENVLVSAGITSSAVLITLIIDAFCARQILRKLDQLKSKRALHLQLQLFRTLIVQLSMPALFCTVPFSVLTILPLTGRSFGLAANIIGMTVPLIPATDPFLVLLSMPTYAQAPRILSKVSKFRFRKILSDWKKRVGWRWIDVNTITVRTSANVAR</sequence>